<gene>
    <name evidence="3" type="ordered locus">Desdi_2410</name>
</gene>
<protein>
    <submittedName>
        <fullName evidence="3">SpoIVB peptidase</fullName>
    </submittedName>
</protein>
<keyword evidence="1" id="KW-0732">Signal</keyword>
<dbReference type="Pfam" id="PF17820">
    <property type="entry name" value="PDZ_6"/>
    <property type="match status" value="1"/>
</dbReference>
<dbReference type="MEROPS" id="S55.001"/>
<evidence type="ECO:0000259" key="2">
    <source>
        <dbReference type="PROSITE" id="PS51494"/>
    </source>
</evidence>
<dbReference type="AlphaFoldDB" id="L0F7L5"/>
<dbReference type="PROSITE" id="PS51494">
    <property type="entry name" value="SPOIVB"/>
    <property type="match status" value="1"/>
</dbReference>
<evidence type="ECO:0000313" key="4">
    <source>
        <dbReference type="Proteomes" id="UP000010797"/>
    </source>
</evidence>
<reference evidence="4" key="1">
    <citation type="submission" date="2012-02" db="EMBL/GenBank/DDBJ databases">
        <title>Complete sequence of Desulfitobacterium dichloroeliminans LMG P-21439.</title>
        <authorList>
            <person name="Lucas S."/>
            <person name="Han J."/>
            <person name="Lapidus A."/>
            <person name="Cheng J.-F."/>
            <person name="Goodwin L."/>
            <person name="Pitluck S."/>
            <person name="Peters L."/>
            <person name="Ovchinnikova G."/>
            <person name="Teshima H."/>
            <person name="Detter J.C."/>
            <person name="Han C."/>
            <person name="Tapia R."/>
            <person name="Land M."/>
            <person name="Hauser L."/>
            <person name="Kyrpides N."/>
            <person name="Ivanova N."/>
            <person name="Pagani I."/>
            <person name="Kruse T."/>
            <person name="de Vos W.M."/>
            <person name="Boon N."/>
            <person name="Smidt H."/>
            <person name="Woyke T."/>
        </authorList>
    </citation>
    <scope>NUCLEOTIDE SEQUENCE [LARGE SCALE GENOMIC DNA]</scope>
    <source>
        <strain evidence="4">LMG P-21439 / DCA1</strain>
    </source>
</reference>
<dbReference type="EMBL" id="CP003344">
    <property type="protein sequence ID" value="AGA69834.1"/>
    <property type="molecule type" value="Genomic_DNA"/>
</dbReference>
<dbReference type="Proteomes" id="UP000010797">
    <property type="component" value="Chromosome"/>
</dbReference>
<organism evidence="3 4">
    <name type="scientific">Desulfitobacterium dichloroeliminans (strain LMG P-21439 / DCA1)</name>
    <dbReference type="NCBI Taxonomy" id="871963"/>
    <lineage>
        <taxon>Bacteria</taxon>
        <taxon>Bacillati</taxon>
        <taxon>Bacillota</taxon>
        <taxon>Clostridia</taxon>
        <taxon>Eubacteriales</taxon>
        <taxon>Desulfitobacteriaceae</taxon>
        <taxon>Desulfitobacterium</taxon>
    </lineage>
</organism>
<dbReference type="SUPFAM" id="SSF50156">
    <property type="entry name" value="PDZ domain-like"/>
    <property type="match status" value="1"/>
</dbReference>
<feature type="domain" description="Peptidase S55" evidence="2">
    <location>
        <begin position="186"/>
        <end position="421"/>
    </location>
</feature>
<dbReference type="HOGENOM" id="CLU_035713_1_0_9"/>
<dbReference type="Gene3D" id="2.30.42.10">
    <property type="match status" value="1"/>
</dbReference>
<dbReference type="eggNOG" id="COG0750">
    <property type="taxonomic scope" value="Bacteria"/>
</dbReference>
<evidence type="ECO:0000313" key="3">
    <source>
        <dbReference type="EMBL" id="AGA69834.1"/>
    </source>
</evidence>
<dbReference type="RefSeq" id="WP_015262806.1">
    <property type="nucleotide sequence ID" value="NC_019903.1"/>
</dbReference>
<dbReference type="InterPro" id="IPR041489">
    <property type="entry name" value="PDZ_6"/>
</dbReference>
<name>L0F7L5_DESDL</name>
<dbReference type="STRING" id="871963.Desdi_2410"/>
<evidence type="ECO:0000256" key="1">
    <source>
        <dbReference type="SAM" id="SignalP"/>
    </source>
</evidence>
<feature type="signal peptide" evidence="1">
    <location>
        <begin position="1"/>
        <end position="28"/>
    </location>
</feature>
<dbReference type="NCBIfam" id="TIGR02860">
    <property type="entry name" value="spore_IV_B"/>
    <property type="match status" value="1"/>
</dbReference>
<feature type="chain" id="PRO_5003941989" evidence="1">
    <location>
        <begin position="29"/>
        <end position="421"/>
    </location>
</feature>
<dbReference type="OrthoDB" id="9765242at2"/>
<dbReference type="InterPro" id="IPR014219">
    <property type="entry name" value="SpoIVB"/>
</dbReference>
<dbReference type="InterPro" id="IPR036034">
    <property type="entry name" value="PDZ_sf"/>
</dbReference>
<keyword evidence="4" id="KW-1185">Reference proteome</keyword>
<dbReference type="Pfam" id="PF05580">
    <property type="entry name" value="Peptidase_S55"/>
    <property type="match status" value="1"/>
</dbReference>
<dbReference type="InterPro" id="IPR008763">
    <property type="entry name" value="Peptidase_S55"/>
</dbReference>
<accession>L0F7L5</accession>
<sequence>MKTKRAMVFASVLLCTFLSLNPTLHQMAQLPELYESSSHRLPQLTGLLANLIVAEEVKAAEADVNAVMAAHPEKPEVIQVTYKLFGLIPLKSSAVEVMPNLKLLPGGQSIGVSLQAKGVMVVGQAAVQNQEGRLVCPAKDVGIEVGDVILKIDGQEMSSDQDVANAIHRAGKKQGFSEILISHNGQQTQKKVTTVLCPETDRYRVGLYVRNEAAGVGTLTFYEPKTSQYGALGHVINDVDTNQKIEIVNGNVVASTIYAIEKGKRGHPGEKIGSFVNQSRFSGNIKKNTVSGIFGSLEGEISNPYFNEPIAVGWESEIKEGPAKIYTVLEGERIEEYDVQIERIMRNRTDSKNMVIKVSDPELIEKTGGIIQGMSGSPIVQNEKIIGAVTHVFVNDASRGYGVFIQNMLKDADIIDKKEAA</sequence>
<dbReference type="KEGG" id="ddl:Desdi_2410"/>
<proteinExistence type="predicted"/>